<dbReference type="Ensembl" id="ENSLOCT00000013805.1">
    <property type="protein sequence ID" value="ENSLOCP00000013776.1"/>
    <property type="gene ID" value="ENSLOCG00000011216.1"/>
</dbReference>
<dbReference type="EMBL" id="AHAT01017459">
    <property type="status" value="NOT_ANNOTATED_CDS"/>
    <property type="molecule type" value="Genomic_DNA"/>
</dbReference>
<dbReference type="PANTHER" id="PTHR11046">
    <property type="entry name" value="OLIGORIBONUCLEASE, MITOCHONDRIAL"/>
    <property type="match status" value="1"/>
</dbReference>
<dbReference type="HOGENOM" id="CLU_305160_0_0_1"/>
<organism evidence="3 4">
    <name type="scientific">Lepisosteus oculatus</name>
    <name type="common">Spotted gar</name>
    <dbReference type="NCBI Taxonomy" id="7918"/>
    <lineage>
        <taxon>Eukaryota</taxon>
        <taxon>Metazoa</taxon>
        <taxon>Chordata</taxon>
        <taxon>Craniata</taxon>
        <taxon>Vertebrata</taxon>
        <taxon>Euteleostomi</taxon>
        <taxon>Actinopterygii</taxon>
        <taxon>Neopterygii</taxon>
        <taxon>Holostei</taxon>
        <taxon>Semionotiformes</taxon>
        <taxon>Lepisosteidae</taxon>
        <taxon>Lepisosteus</taxon>
    </lineage>
</organism>
<dbReference type="STRING" id="7918.ENSLOCP00000013776"/>
<keyword evidence="4" id="KW-1185">Reference proteome</keyword>
<dbReference type="eggNOG" id="ENOG502S2N2">
    <property type="taxonomic scope" value="Eukaryota"/>
</dbReference>
<dbReference type="InParanoid" id="W5MZG7"/>
<dbReference type="GO" id="GO:0000175">
    <property type="term" value="F:3'-5'-RNA exonuclease activity"/>
    <property type="evidence" value="ECO:0007669"/>
    <property type="project" value="InterPro"/>
</dbReference>
<keyword evidence="1" id="KW-0378">Hydrolase</keyword>
<reference evidence="4" key="1">
    <citation type="submission" date="2011-12" db="EMBL/GenBank/DDBJ databases">
        <title>The Draft Genome of Lepisosteus oculatus.</title>
        <authorList>
            <consortium name="The Broad Institute Genome Assembly &amp; Analysis Group"/>
            <consortium name="Computational R&amp;D Group"/>
            <consortium name="and Sequencing Platform"/>
            <person name="Di Palma F."/>
            <person name="Alfoldi J."/>
            <person name="Johnson J."/>
            <person name="Berlin A."/>
            <person name="Gnerre S."/>
            <person name="Jaffe D."/>
            <person name="MacCallum I."/>
            <person name="Young S."/>
            <person name="Walker B.J."/>
            <person name="Lander E.S."/>
            <person name="Lindblad-Toh K."/>
        </authorList>
    </citation>
    <scope>NUCLEOTIDE SEQUENCE [LARGE SCALE GENOMIC DNA]</scope>
</reference>
<keyword evidence="1" id="KW-0540">Nuclease</keyword>
<dbReference type="OMA" id="MWELKKY"/>
<evidence type="ECO:0000313" key="4">
    <source>
        <dbReference type="Proteomes" id="UP000018468"/>
    </source>
</evidence>
<reference evidence="3" key="2">
    <citation type="submission" date="2025-08" db="UniProtKB">
        <authorList>
            <consortium name="Ensembl"/>
        </authorList>
    </citation>
    <scope>IDENTIFICATION</scope>
</reference>
<evidence type="ECO:0000256" key="1">
    <source>
        <dbReference type="ARBA" id="ARBA00022722"/>
    </source>
</evidence>
<dbReference type="Bgee" id="ENSLOCG00000011216">
    <property type="expression patterns" value="Expressed in brain and 4 other cell types or tissues"/>
</dbReference>
<dbReference type="Gene3D" id="2.80.10.70">
    <property type="entry name" value="Spindlin/Ssty"/>
    <property type="match status" value="1"/>
</dbReference>
<reference evidence="3" key="3">
    <citation type="submission" date="2025-09" db="UniProtKB">
        <authorList>
            <consortium name="Ensembl"/>
        </authorList>
    </citation>
    <scope>IDENTIFICATION</scope>
</reference>
<accession>W5MZG7</accession>
<dbReference type="InterPro" id="IPR042567">
    <property type="entry name" value="SPIN/Ssty_sf"/>
</dbReference>
<sequence length="973" mass="111656">ALKADIVKKRKIIEKLKEKCEALKDQKAQLLEQRKERQLLLHKAKMELQAVTKKFAKAKAKLTRLCVRNINKRIKRRDNKIQVLEKKLERLTQEFEAERDQLEEERKRLELQNAILEKNVKKYRYEKKKETMRANYNKKVAQEVNKSHLRSATGKRIQKLNDEVYFWQARYTEVKDELEDLVQKKIPTYEKAKYNDTVREVYMDLVANMGVSCSKVSQVVRTVLEKLAGMKVDRLPKGSICKTMVLEARHVALQHVKETISKETDVTLCTDSTTKFGHKYSTAGIFLKDRTRLNIGLREQASGSAMDLFNVVKEMVQDIVRSPGVDIDKTDHLEKEVFVKISNLFGDRANTEKKFNTILSDYRSKILPNIVERFVNYSESEKAKLSLVNELFCGLHLIDGLAHQANVTLALWEKMMFGDANVGSRCLPEVCKSDTSECGTVRLIRTVCKAVQEKGSEKYGKPVIFKTFLASKNKQDYVPLSPFRGNRINIVFHNAAGVYFLYPDLVEFTAEFQHDNSLVAEVHADLNVPQYVAGCRALGLVAKIITEPLWRVMSKKEHVLAMNDRYQTLVSKLKDWQKDGTRLVKGQVCLYDDIEIHRGAVFDSLCECSDPEFDELTVQAVELILASFVKVCCKMLADHLEHGRYDEVSPDVAEKMQSVPKTNESCERDFGVLDTLIRIKTNATGIALEGMIMYKENRTWEWLSKLDSRKKEEVLEIARRSVKEQRATFGKRIQKIKEVRVKALSERKKVKVKDSSEENEMTLKQQLTAELGRYGGLWETEEQIDEQIQLLDESSRYAAVISQLKFRRFVLGMKNEQGIFNISRAGRKLGFNELVRNLKSAVVKVEQGFPKRTCSSSAKSRLTISPSNESSPAVKKIKFTPNKGLGLAGEAQAEVTLTEMIPAKVSCPEQLLGKRVRHATVENGERTWFKGTVIAVREEQGAQTFQIVYDECQMVWWFDLWKDFQENNLELLP</sequence>
<feature type="coiled-coil region" evidence="2">
    <location>
        <begin position="6"/>
        <end position="126"/>
    </location>
</feature>
<evidence type="ECO:0000313" key="3">
    <source>
        <dbReference type="Ensembl" id="ENSLOCP00000013776.1"/>
    </source>
</evidence>
<keyword evidence="2" id="KW-0175">Coiled coil</keyword>
<dbReference type="InterPro" id="IPR022894">
    <property type="entry name" value="Oligoribonuclease"/>
</dbReference>
<name>W5MZG7_LEPOC</name>
<dbReference type="Proteomes" id="UP000018468">
    <property type="component" value="Linkage group LG5"/>
</dbReference>
<evidence type="ECO:0000256" key="2">
    <source>
        <dbReference type="SAM" id="Coils"/>
    </source>
</evidence>
<dbReference type="PANTHER" id="PTHR11046:SF25">
    <property type="match status" value="1"/>
</dbReference>
<proteinExistence type="predicted"/>
<dbReference type="AlphaFoldDB" id="W5MZG7"/>
<protein>
    <submittedName>
        <fullName evidence="3">Uncharacterized protein</fullName>
    </submittedName>
</protein>